<keyword evidence="1" id="KW-0812">Transmembrane</keyword>
<name>A0A2W7MBL0_9BACI</name>
<keyword evidence="1" id="KW-0472">Membrane</keyword>
<feature type="transmembrane region" description="Helical" evidence="1">
    <location>
        <begin position="6"/>
        <end position="21"/>
    </location>
</feature>
<evidence type="ECO:0000313" key="3">
    <source>
        <dbReference type="Proteomes" id="UP000248646"/>
    </source>
</evidence>
<accession>A0A2W7MBL0</accession>
<comment type="caution">
    <text evidence="2">The sequence shown here is derived from an EMBL/GenBank/DDBJ whole genome shotgun (WGS) entry which is preliminary data.</text>
</comment>
<organism evidence="2 3">
    <name type="scientific">Psychrobacillus insolitus</name>
    <dbReference type="NCBI Taxonomy" id="1461"/>
    <lineage>
        <taxon>Bacteria</taxon>
        <taxon>Bacillati</taxon>
        <taxon>Bacillota</taxon>
        <taxon>Bacilli</taxon>
        <taxon>Bacillales</taxon>
        <taxon>Bacillaceae</taxon>
        <taxon>Psychrobacillus</taxon>
    </lineage>
</organism>
<evidence type="ECO:0000313" key="2">
    <source>
        <dbReference type="EMBL" id="PZX02867.1"/>
    </source>
</evidence>
<dbReference type="EMBL" id="QKZI01000009">
    <property type="protein sequence ID" value="PZX02867.1"/>
    <property type="molecule type" value="Genomic_DNA"/>
</dbReference>
<protein>
    <submittedName>
        <fullName evidence="2">Uncharacterized protein</fullName>
    </submittedName>
</protein>
<dbReference type="OrthoDB" id="2357341at2"/>
<dbReference type="Proteomes" id="UP000248646">
    <property type="component" value="Unassembled WGS sequence"/>
</dbReference>
<evidence type="ECO:0000256" key="1">
    <source>
        <dbReference type="SAM" id="Phobius"/>
    </source>
</evidence>
<gene>
    <name evidence="2" type="ORF">C7437_10911</name>
</gene>
<dbReference type="AlphaFoldDB" id="A0A2W7MBL0"/>
<keyword evidence="1" id="KW-1133">Transmembrane helix</keyword>
<reference evidence="2 3" key="1">
    <citation type="submission" date="2018-06" db="EMBL/GenBank/DDBJ databases">
        <title>Genomic Encyclopedia of Type Strains, Phase IV (KMG-IV): sequencing the most valuable type-strain genomes for metagenomic binning, comparative biology and taxonomic classification.</title>
        <authorList>
            <person name="Goeker M."/>
        </authorList>
    </citation>
    <scope>NUCLEOTIDE SEQUENCE [LARGE SCALE GENOMIC DNA]</scope>
    <source>
        <strain evidence="2 3">DSM 5</strain>
    </source>
</reference>
<keyword evidence="3" id="KW-1185">Reference proteome</keyword>
<feature type="transmembrane region" description="Helical" evidence="1">
    <location>
        <begin position="33"/>
        <end position="49"/>
    </location>
</feature>
<proteinExistence type="predicted"/>
<sequence length="67" mass="7782">MGFWYFLILFIGIFLIIRALIKRPINTFKRLTILLLGICMIAFSLFMFQDGSAEILNNLLKSLNINL</sequence>